<protein>
    <submittedName>
        <fullName evidence="2">Endonuclease</fullName>
    </submittedName>
</protein>
<keyword evidence="2" id="KW-0255">Endonuclease</keyword>
<dbReference type="Pfam" id="PF03372">
    <property type="entry name" value="Exo_endo_phos"/>
    <property type="match status" value="1"/>
</dbReference>
<evidence type="ECO:0000259" key="1">
    <source>
        <dbReference type="Pfam" id="PF03372"/>
    </source>
</evidence>
<dbReference type="EMBL" id="BMER01000001">
    <property type="protein sequence ID" value="GGG74438.1"/>
    <property type="molecule type" value="Genomic_DNA"/>
</dbReference>
<comment type="caution">
    <text evidence="2">The sequence shown here is derived from an EMBL/GenBank/DDBJ whole genome shotgun (WGS) entry which is preliminary data.</text>
</comment>
<feature type="domain" description="Endonuclease/exonuclease/phosphatase" evidence="1">
    <location>
        <begin position="33"/>
        <end position="301"/>
    </location>
</feature>
<dbReference type="InterPro" id="IPR036691">
    <property type="entry name" value="Endo/exonu/phosph_ase_sf"/>
</dbReference>
<proteinExistence type="predicted"/>
<reference evidence="2" key="1">
    <citation type="journal article" date="2014" name="Int. J. Syst. Evol. Microbiol.">
        <title>Complete genome sequence of Corynebacterium casei LMG S-19264T (=DSM 44701T), isolated from a smear-ripened cheese.</title>
        <authorList>
            <consortium name="US DOE Joint Genome Institute (JGI-PGF)"/>
            <person name="Walter F."/>
            <person name="Albersmeier A."/>
            <person name="Kalinowski J."/>
            <person name="Ruckert C."/>
        </authorList>
    </citation>
    <scope>NUCLEOTIDE SEQUENCE</scope>
    <source>
        <strain evidence="2">CGMCC 1.12195</strain>
    </source>
</reference>
<dbReference type="PANTHER" id="PTHR41349:SF1">
    <property type="entry name" value="PROTEIN CBG08683"/>
    <property type="match status" value="1"/>
</dbReference>
<evidence type="ECO:0000313" key="3">
    <source>
        <dbReference type="Proteomes" id="UP000660862"/>
    </source>
</evidence>
<gene>
    <name evidence="2" type="ORF">GCM10007415_02390</name>
</gene>
<keyword evidence="3" id="KW-1185">Reference proteome</keyword>
<dbReference type="SUPFAM" id="SSF56219">
    <property type="entry name" value="DNase I-like"/>
    <property type="match status" value="1"/>
</dbReference>
<organism evidence="2 3">
    <name type="scientific">Parapedobacter pyrenivorans</name>
    <dbReference type="NCBI Taxonomy" id="1305674"/>
    <lineage>
        <taxon>Bacteria</taxon>
        <taxon>Pseudomonadati</taxon>
        <taxon>Bacteroidota</taxon>
        <taxon>Sphingobacteriia</taxon>
        <taxon>Sphingobacteriales</taxon>
        <taxon>Sphingobacteriaceae</taxon>
        <taxon>Parapedobacter</taxon>
    </lineage>
</organism>
<dbReference type="PANTHER" id="PTHR41349">
    <property type="match status" value="1"/>
</dbReference>
<sequence length="311" mass="34929">MITIQAFVIAFFCISCQSAANRGADELSKLRVMTFNLWHGGDAVKLPRDTTIKYQLEAIRKAKADVVGFQEQTTNQSDNQSRAQLLADSLGWQCHIVDGSRAMISKYGMKPVGSVKDSQAVLLQLPGDKEIVFGVMHLMYTPYEPYDIADKKLLSTEAAEASACETRLYQVQDMLDQIAAYADLPTVLVGDFNEPSCLDWTEKAIEERGDTLLPFAVNWPATALLIEKGFKDAYREVYPDIKQKPAYTWTSVEGLWRTPEIHDRIDLIYVSKNRFNVIEAQVMGEPSPMSDIVIDTWPSDHRAVVVELVLN</sequence>
<keyword evidence="2" id="KW-0540">Nuclease</keyword>
<keyword evidence="2" id="KW-0378">Hydrolase</keyword>
<dbReference type="Gene3D" id="3.60.10.10">
    <property type="entry name" value="Endonuclease/exonuclease/phosphatase"/>
    <property type="match status" value="1"/>
</dbReference>
<dbReference type="AlphaFoldDB" id="A0A917M370"/>
<reference evidence="2" key="2">
    <citation type="submission" date="2020-09" db="EMBL/GenBank/DDBJ databases">
        <authorList>
            <person name="Sun Q."/>
            <person name="Zhou Y."/>
        </authorList>
    </citation>
    <scope>NUCLEOTIDE SEQUENCE</scope>
    <source>
        <strain evidence="2">CGMCC 1.12195</strain>
    </source>
</reference>
<dbReference type="GO" id="GO:0004519">
    <property type="term" value="F:endonuclease activity"/>
    <property type="evidence" value="ECO:0007669"/>
    <property type="project" value="UniProtKB-KW"/>
</dbReference>
<accession>A0A917M370</accession>
<name>A0A917M370_9SPHI</name>
<dbReference type="Proteomes" id="UP000660862">
    <property type="component" value="Unassembled WGS sequence"/>
</dbReference>
<dbReference type="InterPro" id="IPR005135">
    <property type="entry name" value="Endo/exonuclease/phosphatase"/>
</dbReference>
<evidence type="ECO:0000313" key="2">
    <source>
        <dbReference type="EMBL" id="GGG74438.1"/>
    </source>
</evidence>